<organism evidence="1 2">
    <name type="scientific">Rhododendron molle</name>
    <name type="common">Chinese azalea</name>
    <name type="synonym">Azalea mollis</name>
    <dbReference type="NCBI Taxonomy" id="49168"/>
    <lineage>
        <taxon>Eukaryota</taxon>
        <taxon>Viridiplantae</taxon>
        <taxon>Streptophyta</taxon>
        <taxon>Embryophyta</taxon>
        <taxon>Tracheophyta</taxon>
        <taxon>Spermatophyta</taxon>
        <taxon>Magnoliopsida</taxon>
        <taxon>eudicotyledons</taxon>
        <taxon>Gunneridae</taxon>
        <taxon>Pentapetalae</taxon>
        <taxon>asterids</taxon>
        <taxon>Ericales</taxon>
        <taxon>Ericaceae</taxon>
        <taxon>Ericoideae</taxon>
        <taxon>Rhodoreae</taxon>
        <taxon>Rhododendron</taxon>
    </lineage>
</organism>
<dbReference type="Proteomes" id="UP001062846">
    <property type="component" value="Chromosome 4"/>
</dbReference>
<comment type="caution">
    <text evidence="1">The sequence shown here is derived from an EMBL/GenBank/DDBJ whole genome shotgun (WGS) entry which is preliminary data.</text>
</comment>
<protein>
    <submittedName>
        <fullName evidence="1">Uncharacterized protein</fullName>
    </submittedName>
</protein>
<proteinExistence type="predicted"/>
<evidence type="ECO:0000313" key="2">
    <source>
        <dbReference type="Proteomes" id="UP001062846"/>
    </source>
</evidence>
<accession>A0ACC0NY93</accession>
<reference evidence="1" key="1">
    <citation type="submission" date="2022-02" db="EMBL/GenBank/DDBJ databases">
        <title>Plant Genome Project.</title>
        <authorList>
            <person name="Zhang R.-G."/>
        </authorList>
    </citation>
    <scope>NUCLEOTIDE SEQUENCE</scope>
    <source>
        <strain evidence="1">AT1</strain>
    </source>
</reference>
<dbReference type="EMBL" id="CM046391">
    <property type="protein sequence ID" value="KAI8557924.1"/>
    <property type="molecule type" value="Genomic_DNA"/>
</dbReference>
<keyword evidence="2" id="KW-1185">Reference proteome</keyword>
<sequence length="87" mass="10549">MNEFQVKVFLSGILWNTLLASSKQPHFPYASINLFWMKISEENWVLMMRAWTRRVSRADLEWRHESSSFEKREELRRERSPTTCLNN</sequence>
<evidence type="ECO:0000313" key="1">
    <source>
        <dbReference type="EMBL" id="KAI8557924.1"/>
    </source>
</evidence>
<name>A0ACC0NY93_RHOML</name>
<gene>
    <name evidence="1" type="ORF">RHMOL_Rhmol04G0048700</name>
</gene>